<evidence type="ECO:0000256" key="1">
    <source>
        <dbReference type="PROSITE-ProRule" id="PRU00708"/>
    </source>
</evidence>
<feature type="repeat" description="PPR" evidence="1">
    <location>
        <begin position="386"/>
        <end position="420"/>
    </location>
</feature>
<feature type="repeat" description="PPR" evidence="1">
    <location>
        <begin position="738"/>
        <end position="772"/>
    </location>
</feature>
<dbReference type="RefSeq" id="XP_006823998.1">
    <property type="nucleotide sequence ID" value="XM_006823935.1"/>
</dbReference>
<organism evidence="3 4">
    <name type="scientific">Saccoglossus kowalevskii</name>
    <name type="common">Acorn worm</name>
    <dbReference type="NCBI Taxonomy" id="10224"/>
    <lineage>
        <taxon>Eukaryota</taxon>
        <taxon>Metazoa</taxon>
        <taxon>Hemichordata</taxon>
        <taxon>Enteropneusta</taxon>
        <taxon>Harrimaniidae</taxon>
        <taxon>Saccoglossus</taxon>
    </lineage>
</organism>
<feature type="repeat" description="PPR" evidence="1">
    <location>
        <begin position="311"/>
        <end position="345"/>
    </location>
</feature>
<dbReference type="Pfam" id="PF13812">
    <property type="entry name" value="PPR_3"/>
    <property type="match status" value="2"/>
</dbReference>
<accession>A0ABM0MVF7</accession>
<dbReference type="Proteomes" id="UP000694865">
    <property type="component" value="Unplaced"/>
</dbReference>
<dbReference type="PROSITE" id="PS51375">
    <property type="entry name" value="PPR"/>
    <property type="match status" value="3"/>
</dbReference>
<evidence type="ECO:0000313" key="4">
    <source>
        <dbReference type="RefSeq" id="XP_006823998.1"/>
    </source>
</evidence>
<proteinExistence type="predicted"/>
<dbReference type="PANTHER" id="PTHR24014:SF6">
    <property type="entry name" value="PENTATRICOPEPTIDE REPEAT-CONTAINING PROTEIN 1, MITOCHONDRIAL"/>
    <property type="match status" value="1"/>
</dbReference>
<dbReference type="GeneID" id="100373791"/>
<evidence type="ECO:0000313" key="3">
    <source>
        <dbReference type="Proteomes" id="UP000694865"/>
    </source>
</evidence>
<dbReference type="Pfam" id="PF13041">
    <property type="entry name" value="PPR_2"/>
    <property type="match status" value="1"/>
</dbReference>
<feature type="region of interest" description="Disordered" evidence="2">
    <location>
        <begin position="17"/>
        <end position="36"/>
    </location>
</feature>
<evidence type="ECO:0000256" key="2">
    <source>
        <dbReference type="SAM" id="MobiDB-lite"/>
    </source>
</evidence>
<keyword evidence="3" id="KW-1185">Reference proteome</keyword>
<protein>
    <submittedName>
        <fullName evidence="4">Pentatricopeptide repeat-containing protein 1, mitochondrial-like</fullName>
    </submittedName>
</protein>
<gene>
    <name evidence="4" type="primary">LOC100373791</name>
</gene>
<sequence>MIFPRLNFYLRGISSCETPIPSDEEEETEKENMEPPPTLTDAIKGLETALELFDCFSSKNLASSSNWLKNKTLSKTLYRNLQTRTRLNRKAAYPHPALPLWNKNSLLSLSSTLNLHTGVLKHSREFDESVPSQPRVGRKHITVSDINKLLNDDMESSQDKGDIKSNLSVDDKIDRLKLSEYEKTMTQQYSQKYQSNQRFSNRKLDDEVIEEEFIDEERSKPHHIDRNEREKSRVDADIFGDVTDDYKNRKFQDDDYLEIDAEDEEIMLRRRRYPPIWYANRMKKLVKDGKLKEAIAMLEIRMLKEDRVQPEEYNYNIVIGACGRAGYTKKAFKLFNEMKRRGLSPSEVTYTALFNACAQSPWATTDGLSRLNKLREQIKEKGIQLNHITYRAQVKACAKCGDILSAFNVFDEMIIAGHSPSVDSFNVLLMACIADKHSGFRLAIQVWRQMLSRRIEPEAETFNLLLRAVRDCGIGDVEAANQILLYSKPVKMKKRKKEKVKVVSSRKSKMVRNVEEEDTGKKHSEEEDDLKNNMEMLSLKSVKVIEAISQENHTSTELVKSDIKDTVETKDVALSNKQEGKLTGIRLPFGLPNLLDRFPYIDQVDSLSECRTPETRLALIGGVDGMLARMKEYDVKPNIKTYTLLLESTPMTLKAEKEMLVVMDTAGVSADIEFCNSIIRRRTKRNDLHGAKLMIPELHQRGLHPNLRTYVNLACACFEKEDGLQLLQELKASGLKPNVPLYGALIKSANRRKDYGYLIELLKKMKSDGVKPNEIILEQLERTAAFTTNIAKGYQGSKHSRYIGIQGFRGYYNHWLDDMEVEEEHPWSKYRLNEDQEKTQ</sequence>
<dbReference type="PANTHER" id="PTHR24014">
    <property type="entry name" value="2-OXOGLUTARATE AND IRON-DEPENDENT OXYGENASE DOMAIN-CONTAINING PROTEIN 2"/>
    <property type="match status" value="1"/>
</dbReference>
<dbReference type="NCBIfam" id="TIGR00756">
    <property type="entry name" value="PPR"/>
    <property type="match status" value="2"/>
</dbReference>
<dbReference type="InterPro" id="IPR002885">
    <property type="entry name" value="PPR_rpt"/>
</dbReference>
<dbReference type="Gene3D" id="1.25.40.10">
    <property type="entry name" value="Tetratricopeptide repeat domain"/>
    <property type="match status" value="3"/>
</dbReference>
<name>A0ABM0MVF7_SACKO</name>
<reference evidence="4" key="1">
    <citation type="submission" date="2025-08" db="UniProtKB">
        <authorList>
            <consortium name="RefSeq"/>
        </authorList>
    </citation>
    <scope>IDENTIFICATION</scope>
    <source>
        <tissue evidence="4">Testes</tissue>
    </source>
</reference>
<dbReference type="InterPro" id="IPR011990">
    <property type="entry name" value="TPR-like_helical_dom_sf"/>
</dbReference>